<name>A0A930YQ81_9ACTN</name>
<dbReference type="EMBL" id="JABZGW010000353">
    <property type="protein sequence ID" value="MBF4808400.1"/>
    <property type="molecule type" value="Genomic_DNA"/>
</dbReference>
<accession>A0A930YQ81</accession>
<evidence type="ECO:0000259" key="1">
    <source>
        <dbReference type="Pfam" id="PF00882"/>
    </source>
</evidence>
<sequence>MPAILTHDFFGKDAFEIAAGRLGFATLEEQEAFLLGNQGPDPLFFLQADPLLHRWANMGSLMHKARTPELLLSMRDALAPLPLQDVAVARAYCAGFLCHYLLDTTAHPFVFSLQDSLTSMGVEGLDGQAGPLVHAEIERDLDEAILYARTGKTIKSYRPYSEVLRASLRTLYVLDRVYFYVLLWTYDQPTDTRIFSSAVVDNRMIQRLIYSPDGKKAKFLSRVERTFAPHRYSLMEAISHRPRASADSDFDNHEGHAWIDPATGTKRHESFWDLYDAALANVPYALDMFFSHDFNLEAARKLTHGLNFDGKPSVEDCLGSHNR</sequence>
<feature type="domain" description="Phospholipase C/D" evidence="1">
    <location>
        <begin position="26"/>
        <end position="148"/>
    </location>
</feature>
<dbReference type="InterPro" id="IPR029002">
    <property type="entry name" value="PLPC/GPLD1"/>
</dbReference>
<gene>
    <name evidence="2" type="ORF">HXK26_06885</name>
</gene>
<reference evidence="2" key="1">
    <citation type="submission" date="2020-04" db="EMBL/GenBank/DDBJ databases">
        <title>Deep metagenomics examines the oral microbiome during advanced dental caries in children, revealing novel taxa and co-occurrences with host molecules.</title>
        <authorList>
            <person name="Baker J.L."/>
            <person name="Morton J.T."/>
            <person name="Dinis M."/>
            <person name="Alvarez R."/>
            <person name="Tran N.C."/>
            <person name="Knight R."/>
            <person name="Edlund A."/>
        </authorList>
    </citation>
    <scope>NUCLEOTIDE SEQUENCE</scope>
    <source>
        <strain evidence="2">JCVI_38_bin.5</strain>
    </source>
</reference>
<dbReference type="AlphaFoldDB" id="A0A930YQ81"/>
<protein>
    <submittedName>
        <fullName evidence="2">Zinc dependent phospholipase C family protein</fullName>
    </submittedName>
</protein>
<dbReference type="Proteomes" id="UP000698335">
    <property type="component" value="Unassembled WGS sequence"/>
</dbReference>
<feature type="non-terminal residue" evidence="2">
    <location>
        <position position="323"/>
    </location>
</feature>
<proteinExistence type="predicted"/>
<organism evidence="2 3">
    <name type="scientific">Lancefieldella rimae</name>
    <dbReference type="NCBI Taxonomy" id="1383"/>
    <lineage>
        <taxon>Bacteria</taxon>
        <taxon>Bacillati</taxon>
        <taxon>Actinomycetota</taxon>
        <taxon>Coriobacteriia</taxon>
        <taxon>Coriobacteriales</taxon>
        <taxon>Atopobiaceae</taxon>
        <taxon>Lancefieldella</taxon>
    </lineage>
</organism>
<evidence type="ECO:0000313" key="2">
    <source>
        <dbReference type="EMBL" id="MBF4808400.1"/>
    </source>
</evidence>
<comment type="caution">
    <text evidence="2">The sequence shown here is derived from an EMBL/GenBank/DDBJ whole genome shotgun (WGS) entry which is preliminary data.</text>
</comment>
<dbReference type="Pfam" id="PF00882">
    <property type="entry name" value="Zn_dep_PLPC"/>
    <property type="match status" value="1"/>
</dbReference>
<evidence type="ECO:0000313" key="3">
    <source>
        <dbReference type="Proteomes" id="UP000698335"/>
    </source>
</evidence>